<evidence type="ECO:0000313" key="2">
    <source>
        <dbReference type="Proteomes" id="UP000249522"/>
    </source>
</evidence>
<proteinExistence type="predicted"/>
<sequence length="258" mass="29579">MMSPMLAHAIESFQHGIEHHFDGTPRSRKFAILHVDHAIELILKEKVVLMGKGIYKQDGQTLSLHESLSSLEKSDINIPEKPRIQEIHDLRNTIQHKGLTPDNFTTQFFINFAYLFFKRFAVQELSLDFREVLPQKYINLMEGTPEFEIPDIRLDLKSTKDIGSSIEKVIRAYTILEHISSAIIEKDQQVKGMHKALIILGERKGVDKEKLDYLLSSIKALRNKVVHSAYVPTGYEVDNYMNQVGHLLRLVGAFEKKG</sequence>
<accession>A0A2W1LZS1</accession>
<evidence type="ECO:0000313" key="1">
    <source>
        <dbReference type="EMBL" id="PZD96967.1"/>
    </source>
</evidence>
<protein>
    <submittedName>
        <fullName evidence="1">Uncharacterized protein</fullName>
    </submittedName>
</protein>
<dbReference type="RefSeq" id="WP_111145540.1">
    <property type="nucleotide sequence ID" value="NZ_QKRB01000034.1"/>
</dbReference>
<gene>
    <name evidence="1" type="ORF">DNH61_04790</name>
</gene>
<dbReference type="OrthoDB" id="9182727at2"/>
<organism evidence="1 2">
    <name type="scientific">Paenibacillus sambharensis</name>
    <dbReference type="NCBI Taxonomy" id="1803190"/>
    <lineage>
        <taxon>Bacteria</taxon>
        <taxon>Bacillati</taxon>
        <taxon>Bacillota</taxon>
        <taxon>Bacilli</taxon>
        <taxon>Bacillales</taxon>
        <taxon>Paenibacillaceae</taxon>
        <taxon>Paenibacillus</taxon>
    </lineage>
</organism>
<dbReference type="Proteomes" id="UP000249522">
    <property type="component" value="Unassembled WGS sequence"/>
</dbReference>
<comment type="caution">
    <text evidence="1">The sequence shown here is derived from an EMBL/GenBank/DDBJ whole genome shotgun (WGS) entry which is preliminary data.</text>
</comment>
<name>A0A2W1LZS1_9BACL</name>
<keyword evidence="2" id="KW-1185">Reference proteome</keyword>
<dbReference type="AlphaFoldDB" id="A0A2W1LZS1"/>
<reference evidence="1 2" key="1">
    <citation type="submission" date="2018-06" db="EMBL/GenBank/DDBJ databases">
        <title>Paenibacillus imtechensis sp. nov.</title>
        <authorList>
            <person name="Pinnaka A.K."/>
            <person name="Singh H."/>
            <person name="Kaur M."/>
        </authorList>
    </citation>
    <scope>NUCLEOTIDE SEQUENCE [LARGE SCALE GENOMIC DNA]</scope>
    <source>
        <strain evidence="1 2">SMB1</strain>
    </source>
</reference>
<dbReference type="EMBL" id="QKRB01000034">
    <property type="protein sequence ID" value="PZD96967.1"/>
    <property type="molecule type" value="Genomic_DNA"/>
</dbReference>